<proteinExistence type="predicted"/>
<gene>
    <name evidence="1" type="ORF">LCGC14_1247500</name>
</gene>
<protein>
    <submittedName>
        <fullName evidence="1">Uncharacterized protein</fullName>
    </submittedName>
</protein>
<organism evidence="1">
    <name type="scientific">marine sediment metagenome</name>
    <dbReference type="NCBI Taxonomy" id="412755"/>
    <lineage>
        <taxon>unclassified sequences</taxon>
        <taxon>metagenomes</taxon>
        <taxon>ecological metagenomes</taxon>
    </lineage>
</organism>
<name>A0A0F9L420_9ZZZZ</name>
<dbReference type="AlphaFoldDB" id="A0A0F9L420"/>
<sequence>MFNKKKLGELEKLTCELANRLEILERENKVYMDDDSEFFSIFGEPSGPISLRSLVQMLLNREGLELRSGSGLVLVKKGKS</sequence>
<accession>A0A0F9L420</accession>
<evidence type="ECO:0000313" key="1">
    <source>
        <dbReference type="EMBL" id="KKM89564.1"/>
    </source>
</evidence>
<comment type="caution">
    <text evidence="1">The sequence shown here is derived from an EMBL/GenBank/DDBJ whole genome shotgun (WGS) entry which is preliminary data.</text>
</comment>
<reference evidence="1" key="1">
    <citation type="journal article" date="2015" name="Nature">
        <title>Complex archaea that bridge the gap between prokaryotes and eukaryotes.</title>
        <authorList>
            <person name="Spang A."/>
            <person name="Saw J.H."/>
            <person name="Jorgensen S.L."/>
            <person name="Zaremba-Niedzwiedzka K."/>
            <person name="Martijn J."/>
            <person name="Lind A.E."/>
            <person name="van Eijk R."/>
            <person name="Schleper C."/>
            <person name="Guy L."/>
            <person name="Ettema T.J."/>
        </authorList>
    </citation>
    <scope>NUCLEOTIDE SEQUENCE</scope>
</reference>
<dbReference type="EMBL" id="LAZR01006800">
    <property type="protein sequence ID" value="KKM89564.1"/>
    <property type="molecule type" value="Genomic_DNA"/>
</dbReference>